<comment type="cofactor">
    <cofactor evidence="1 4">
        <name>pyridoxal 5'-phosphate</name>
        <dbReference type="ChEBI" id="CHEBI:597326"/>
    </cofactor>
</comment>
<dbReference type="Gene3D" id="3.40.640.10">
    <property type="entry name" value="Type I PLP-dependent aspartate aminotransferase-like (Major domain)"/>
    <property type="match status" value="2"/>
</dbReference>
<dbReference type="AlphaFoldDB" id="A0AAN8UMG7"/>
<dbReference type="EMBL" id="JBAMMX010000021">
    <property type="protein sequence ID" value="KAK6919628.1"/>
    <property type="molecule type" value="Genomic_DNA"/>
</dbReference>
<dbReference type="InterPro" id="IPR015421">
    <property type="entry name" value="PyrdxlP-dep_Trfase_major"/>
</dbReference>
<dbReference type="GO" id="GO:0004838">
    <property type="term" value="F:L-tyrosine-2-oxoglutarate transaminase activity"/>
    <property type="evidence" value="ECO:0007669"/>
    <property type="project" value="TreeGrafter"/>
</dbReference>
<keyword evidence="7" id="KW-0032">Aminotransferase</keyword>
<keyword evidence="3" id="KW-0663">Pyridoxal phosphate</keyword>
<dbReference type="PANTHER" id="PTHR45744:SF11">
    <property type="entry name" value="TYROSINE AMINOTRANSFERASE"/>
    <property type="match status" value="1"/>
</dbReference>
<evidence type="ECO:0000313" key="8">
    <source>
        <dbReference type="Proteomes" id="UP001370490"/>
    </source>
</evidence>
<proteinExistence type="inferred from homology"/>
<feature type="transmembrane region" description="Helical" evidence="5">
    <location>
        <begin position="154"/>
        <end position="176"/>
    </location>
</feature>
<dbReference type="InterPro" id="IPR005958">
    <property type="entry name" value="TyrNic_aminoTrfase"/>
</dbReference>
<comment type="similarity">
    <text evidence="2">Belongs to the class-I pyridoxal-phosphate-dependent aminotransferase family.</text>
</comment>
<evidence type="ECO:0000256" key="4">
    <source>
        <dbReference type="PIRSR" id="PIRSR000517-1"/>
    </source>
</evidence>
<keyword evidence="5" id="KW-1133">Transmembrane helix</keyword>
<reference evidence="7 8" key="1">
    <citation type="submission" date="2023-12" db="EMBL/GenBank/DDBJ databases">
        <title>A high-quality genome assembly for Dillenia turbinata (Dilleniales).</title>
        <authorList>
            <person name="Chanderbali A."/>
        </authorList>
    </citation>
    <scope>NUCLEOTIDE SEQUENCE [LARGE SCALE GENOMIC DNA]</scope>
    <source>
        <strain evidence="7">LSX21</strain>
        <tissue evidence="7">Leaf</tissue>
    </source>
</reference>
<dbReference type="Gene3D" id="3.90.1150.10">
    <property type="entry name" value="Aspartate Aminotransferase, domain 1"/>
    <property type="match status" value="1"/>
</dbReference>
<evidence type="ECO:0000256" key="3">
    <source>
        <dbReference type="ARBA" id="ARBA00022898"/>
    </source>
</evidence>
<keyword evidence="5" id="KW-0812">Transmembrane</keyword>
<evidence type="ECO:0000256" key="2">
    <source>
        <dbReference type="ARBA" id="ARBA00007441"/>
    </source>
</evidence>
<organism evidence="7 8">
    <name type="scientific">Dillenia turbinata</name>
    <dbReference type="NCBI Taxonomy" id="194707"/>
    <lineage>
        <taxon>Eukaryota</taxon>
        <taxon>Viridiplantae</taxon>
        <taxon>Streptophyta</taxon>
        <taxon>Embryophyta</taxon>
        <taxon>Tracheophyta</taxon>
        <taxon>Spermatophyta</taxon>
        <taxon>Magnoliopsida</taxon>
        <taxon>eudicotyledons</taxon>
        <taxon>Gunneridae</taxon>
        <taxon>Pentapetalae</taxon>
        <taxon>Dilleniales</taxon>
        <taxon>Dilleniaceae</taxon>
        <taxon>Dillenia</taxon>
    </lineage>
</organism>
<dbReference type="InterPro" id="IPR015424">
    <property type="entry name" value="PyrdxlP-dep_Trfase"/>
</dbReference>
<evidence type="ECO:0000256" key="1">
    <source>
        <dbReference type="ARBA" id="ARBA00001933"/>
    </source>
</evidence>
<accession>A0AAN8UMG7</accession>
<dbReference type="InterPro" id="IPR015422">
    <property type="entry name" value="PyrdxlP-dep_Trfase_small"/>
</dbReference>
<dbReference type="InterPro" id="IPR004839">
    <property type="entry name" value="Aminotransferase_I/II_large"/>
</dbReference>
<feature type="modified residue" description="N6-(pyridoxal phosphate)lysine" evidence="4">
    <location>
        <position position="223"/>
    </location>
</feature>
<gene>
    <name evidence="7" type="ORF">RJ641_015532</name>
</gene>
<dbReference type="GO" id="GO:0006572">
    <property type="term" value="P:L-tyrosine catabolic process"/>
    <property type="evidence" value="ECO:0007669"/>
    <property type="project" value="TreeGrafter"/>
</dbReference>
<feature type="domain" description="Aminotransferase class I/classII large" evidence="6">
    <location>
        <begin position="162"/>
        <end position="340"/>
    </location>
</feature>
<dbReference type="PIRSF" id="PIRSF000517">
    <property type="entry name" value="Tyr_transaminase"/>
    <property type="match status" value="1"/>
</dbReference>
<evidence type="ECO:0000256" key="5">
    <source>
        <dbReference type="SAM" id="Phobius"/>
    </source>
</evidence>
<evidence type="ECO:0000313" key="7">
    <source>
        <dbReference type="EMBL" id="KAK6919628.1"/>
    </source>
</evidence>
<dbReference type="GO" id="GO:0030170">
    <property type="term" value="F:pyridoxal phosphate binding"/>
    <property type="evidence" value="ECO:0007669"/>
    <property type="project" value="InterPro"/>
</dbReference>
<dbReference type="SUPFAM" id="SSF53383">
    <property type="entry name" value="PLP-dependent transferases"/>
    <property type="match status" value="1"/>
</dbReference>
<sequence length="352" mass="39279">MENGHAKWRFQGSRKLGGQSAMKVTTRAACQEIMSKLNPQDKRPTLLISLALEQTPFAEDAIVESVRSAKFNCYSSIVGIPSARRLSFIPLYVSEHLSKDLPYKLSPDDICIIVGYTQAMEIILTVLNSPVCHYDLLPEKGLLKNDSNSYGSNIVAAIVIINLGILCGSVFSYEHLEKLAGVLGIMLITHEVYDHLAFGSKPFVPIGVFASIVPIVKVRSLSKRWIIPGWRLGWLVLNDPNCFLRKSSICSSPTLSQNDWHSINDDFTRGALPQILKKTGGHFFSKIECLLRETSEMCYDMTKEIPCIDCPHKPKGFMFAMVKLNLGLLEGIETNMDFYLKFSSEESIIALP</sequence>
<dbReference type="Proteomes" id="UP001370490">
    <property type="component" value="Unassembled WGS sequence"/>
</dbReference>
<keyword evidence="8" id="KW-1185">Reference proteome</keyword>
<dbReference type="PANTHER" id="PTHR45744">
    <property type="entry name" value="TYROSINE AMINOTRANSFERASE"/>
    <property type="match status" value="1"/>
</dbReference>
<name>A0AAN8UMG7_9MAGN</name>
<protein>
    <submittedName>
        <fullName evidence="7">Aminotransferase, class I/classII</fullName>
    </submittedName>
</protein>
<dbReference type="Pfam" id="PF00155">
    <property type="entry name" value="Aminotran_1_2"/>
    <property type="match status" value="1"/>
</dbReference>
<evidence type="ECO:0000259" key="6">
    <source>
        <dbReference type="Pfam" id="PF00155"/>
    </source>
</evidence>
<keyword evidence="7" id="KW-0808">Transferase</keyword>
<keyword evidence="5" id="KW-0472">Membrane</keyword>
<feature type="non-terminal residue" evidence="7">
    <location>
        <position position="352"/>
    </location>
</feature>
<comment type="caution">
    <text evidence="7">The sequence shown here is derived from an EMBL/GenBank/DDBJ whole genome shotgun (WGS) entry which is preliminary data.</text>
</comment>